<dbReference type="Proteomes" id="UP000199052">
    <property type="component" value="Unassembled WGS sequence"/>
</dbReference>
<dbReference type="GO" id="GO:0032259">
    <property type="term" value="P:methylation"/>
    <property type="evidence" value="ECO:0007669"/>
    <property type="project" value="UniProtKB-KW"/>
</dbReference>
<accession>A0A1I2SSJ2</accession>
<dbReference type="EMBL" id="JACBZA010000001">
    <property type="protein sequence ID" value="NYH84004.1"/>
    <property type="molecule type" value="Genomic_DNA"/>
</dbReference>
<evidence type="ECO:0000313" key="8">
    <source>
        <dbReference type="EMBL" id="NYH84004.1"/>
    </source>
</evidence>
<protein>
    <recommendedName>
        <fullName evidence="1">site-specific DNA-methyltransferase (adenine-specific)</fullName>
        <ecNumber evidence="1">2.1.1.72</ecNumber>
    </recommendedName>
</protein>
<dbReference type="InterPro" id="IPR011639">
    <property type="entry name" value="MethylTrfase_TaqI-like_dom"/>
</dbReference>
<gene>
    <name evidence="8" type="ORF">FHR37_002855</name>
    <name evidence="9" type="ORF">SAMN05421678_106255</name>
</gene>
<keyword evidence="3" id="KW-0808">Transferase</keyword>
<evidence type="ECO:0000256" key="4">
    <source>
        <dbReference type="ARBA" id="ARBA00022691"/>
    </source>
</evidence>
<evidence type="ECO:0000259" key="7">
    <source>
        <dbReference type="Pfam" id="PF07669"/>
    </source>
</evidence>
<dbReference type="RefSeq" id="WP_237768777.1">
    <property type="nucleotide sequence ID" value="NZ_FOOI01000006.1"/>
</dbReference>
<evidence type="ECO:0000256" key="1">
    <source>
        <dbReference type="ARBA" id="ARBA00011900"/>
    </source>
</evidence>
<dbReference type="Pfam" id="PF07669">
    <property type="entry name" value="Eco57I"/>
    <property type="match status" value="1"/>
</dbReference>
<dbReference type="InterPro" id="IPR029063">
    <property type="entry name" value="SAM-dependent_MTases_sf"/>
</dbReference>
<evidence type="ECO:0000256" key="3">
    <source>
        <dbReference type="ARBA" id="ARBA00022679"/>
    </source>
</evidence>
<dbReference type="Gene3D" id="3.40.50.150">
    <property type="entry name" value="Vaccinia Virus protein VP39"/>
    <property type="match status" value="2"/>
</dbReference>
<sequence length="1338" mass="146842">MTRTSTSSATSRLTTVRVAGGLLPGDVLDAVTGGTLDGLAGADYRLGSENPREAAARVWSYLHGAYRRFHDDLARLPAGDPAIGLTRERWLGLLLDQLGYGRVPTTPAGGLVAGEKQYPVSHLSGRTPVHLLGWGVPLDARSPGVAGASRAPHAMVQELLNRTDAYLWGIVSNGRVLRLLRDSTTLSGVAYVEFDLEGMFDGDLYAEFLLLFLLCHQSRVEVANDQLPSSCWLETWRTTAVTQGVRALALLRDGVETALTTLGTGFLQHPANHDLRDRIARREVRPADVHAAVLRTVYRLLFWAVAEDRGALLAPGTGTEARDRYDTYFSSRRLRELALERHGSNHDDLWQGVELVLNALGKRDGEPRLGLPALGGLFTVTEADVLAGSRLPNSALLAAVRSLSVVQPPGQPRRRVDFAQLGAEELGSVYESLLELVPRYDPISHEFGLEVLAGNERKTSGSYYTPTELVELVLDTALDPVLDGVEKHAGTPEARAAALLDLKVCDPSVGSAHFLVAAARRIALRLATARTGEVDPTPSDYSDALHDVVARCLYGVDVNPMAADLAKVSLWLTAMTPGKPLSFLDHHIKVGNALLGTTPALLRDGVPNTAFTALTGDDKATVSTWKKANTEDRKHRGQDALFDDSGLVLDLTASRRVVNEVTDRLTAHETVDAIAWAAQRYADLDQEPATVRNRLAADAWCAAFLSPKGADAVPITDRVVQRVADGTAPETVLAAVRTVAKRHRLFHWHLEFPEVFRTPDDGPTDGAYGWVGGFDAVLGNPPWEALQFSEKEFFATRDDRIANAPNAAKRKQLISALRQSNSELFQEYLTEARRGQAEAALIRGSGRFPLTATGKINTYSVFAEHLRAITASSGRCGIITPTGLATDATTAAFFADTLGSARLAAFYDFENEGKIFVGVHHAFRFAVSVMTGGEPVKDVRLAFLVRHVLDVPARRFELLADEVLLLNPNTGTLPVFRSRRDADITLACYRRHPLLIRDGGANPWGLSFKQGLFNMASDSGLFRTFDDLADEDVRYDGWAWSNDMESWLPLYEAKMLSHWNSRLATYAGATQAQLNLGSLPRLTEQQLDDPDHDVLTRYWIARDTVLDALPAWWDRDWLMGWRDITNAGNERTFVPSALPLAGTGDPFLLAFPTNPRFAPLLQTIWSSLIFDYIARQKLSGTHMKYFTTKQLAAPAPSAFAEVPAWTDLTVEDFVRPRVLELTYTNHRMAGYATDTLSRDSTPGPPFRWLPARRAQLAAELDGAMLHLYGLDRADAEHVLDSFPVLHKKEERDHGEFRTKRLVLTAYDAMSNAAETGVPFTSPLDPPPGQGPRHPETTR</sequence>
<evidence type="ECO:0000256" key="5">
    <source>
        <dbReference type="ARBA" id="ARBA00047942"/>
    </source>
</evidence>
<dbReference type="GO" id="GO:0009007">
    <property type="term" value="F:site-specific DNA-methyltransferase (adenine-specific) activity"/>
    <property type="evidence" value="ECO:0007669"/>
    <property type="project" value="UniProtKB-EC"/>
</dbReference>
<keyword evidence="11" id="KW-1185">Reference proteome</keyword>
<dbReference type="SUPFAM" id="SSF53335">
    <property type="entry name" value="S-adenosyl-L-methionine-dependent methyltransferases"/>
    <property type="match status" value="1"/>
</dbReference>
<dbReference type="EMBL" id="FOOI01000006">
    <property type="protein sequence ID" value="SFG53106.1"/>
    <property type="molecule type" value="Genomic_DNA"/>
</dbReference>
<evidence type="ECO:0000256" key="6">
    <source>
        <dbReference type="SAM" id="MobiDB-lite"/>
    </source>
</evidence>
<evidence type="ECO:0000313" key="10">
    <source>
        <dbReference type="Proteomes" id="UP000199052"/>
    </source>
</evidence>
<evidence type="ECO:0000313" key="9">
    <source>
        <dbReference type="EMBL" id="SFG53106.1"/>
    </source>
</evidence>
<evidence type="ECO:0000313" key="11">
    <source>
        <dbReference type="Proteomes" id="UP000533017"/>
    </source>
</evidence>
<name>A0A1I2SSJ2_9ACTN</name>
<dbReference type="PRINTS" id="PR00507">
    <property type="entry name" value="N12N6MTFRASE"/>
</dbReference>
<dbReference type="Proteomes" id="UP000533017">
    <property type="component" value="Unassembled WGS sequence"/>
</dbReference>
<dbReference type="PANTHER" id="PTHR33841:SF1">
    <property type="entry name" value="DNA METHYLTRANSFERASE A"/>
    <property type="match status" value="1"/>
</dbReference>
<organism evidence="9 10">
    <name type="scientific">Actinopolymorpha cephalotaxi</name>
    <dbReference type="NCBI Taxonomy" id="504797"/>
    <lineage>
        <taxon>Bacteria</taxon>
        <taxon>Bacillati</taxon>
        <taxon>Actinomycetota</taxon>
        <taxon>Actinomycetes</taxon>
        <taxon>Propionibacteriales</taxon>
        <taxon>Actinopolymorphaceae</taxon>
        <taxon>Actinopolymorpha</taxon>
    </lineage>
</organism>
<feature type="domain" description="Type II methyltransferase M.TaqI-like" evidence="7">
    <location>
        <begin position="552"/>
        <end position="792"/>
    </location>
</feature>
<keyword evidence="4" id="KW-0949">S-adenosyl-L-methionine</keyword>
<dbReference type="STRING" id="504797.SAMN05421678_106255"/>
<reference evidence="8 11" key="2">
    <citation type="submission" date="2020-07" db="EMBL/GenBank/DDBJ databases">
        <title>Sequencing the genomes of 1000 actinobacteria strains.</title>
        <authorList>
            <person name="Klenk H.-P."/>
        </authorList>
    </citation>
    <scope>NUCLEOTIDE SEQUENCE [LARGE SCALE GENOMIC DNA]</scope>
    <source>
        <strain evidence="8 11">DSM 45117</strain>
    </source>
</reference>
<dbReference type="InterPro" id="IPR050953">
    <property type="entry name" value="N4_N6_ade-DNA_methylase"/>
</dbReference>
<feature type="region of interest" description="Disordered" evidence="6">
    <location>
        <begin position="1315"/>
        <end position="1338"/>
    </location>
</feature>
<proteinExistence type="predicted"/>
<evidence type="ECO:0000256" key="2">
    <source>
        <dbReference type="ARBA" id="ARBA00022603"/>
    </source>
</evidence>
<comment type="catalytic activity">
    <reaction evidence="5">
        <text>a 2'-deoxyadenosine in DNA + S-adenosyl-L-methionine = an N(6)-methyl-2'-deoxyadenosine in DNA + S-adenosyl-L-homocysteine + H(+)</text>
        <dbReference type="Rhea" id="RHEA:15197"/>
        <dbReference type="Rhea" id="RHEA-COMP:12418"/>
        <dbReference type="Rhea" id="RHEA-COMP:12419"/>
        <dbReference type="ChEBI" id="CHEBI:15378"/>
        <dbReference type="ChEBI" id="CHEBI:57856"/>
        <dbReference type="ChEBI" id="CHEBI:59789"/>
        <dbReference type="ChEBI" id="CHEBI:90615"/>
        <dbReference type="ChEBI" id="CHEBI:90616"/>
        <dbReference type="EC" id="2.1.1.72"/>
    </reaction>
</comment>
<reference evidence="9 10" key="1">
    <citation type="submission" date="2016-10" db="EMBL/GenBank/DDBJ databases">
        <authorList>
            <person name="de Groot N.N."/>
        </authorList>
    </citation>
    <scope>NUCLEOTIDE SEQUENCE [LARGE SCALE GENOMIC DNA]</scope>
    <source>
        <strain evidence="9 10">CPCC 202808</strain>
    </source>
</reference>
<dbReference type="EC" id="2.1.1.72" evidence="1"/>
<dbReference type="GO" id="GO:0006304">
    <property type="term" value="P:DNA modification"/>
    <property type="evidence" value="ECO:0007669"/>
    <property type="project" value="InterPro"/>
</dbReference>
<dbReference type="PANTHER" id="PTHR33841">
    <property type="entry name" value="DNA METHYLTRANSFERASE YEEA-RELATED"/>
    <property type="match status" value="1"/>
</dbReference>
<keyword evidence="2 9" id="KW-0489">Methyltransferase</keyword>